<dbReference type="AlphaFoldDB" id="G9EPR1"/>
<gene>
    <name evidence="1" type="ORF">LDG_7250</name>
</gene>
<proteinExistence type="predicted"/>
<dbReference type="EMBL" id="JH413826">
    <property type="protein sequence ID" value="EHL30695.1"/>
    <property type="molecule type" value="Genomic_DNA"/>
</dbReference>
<dbReference type="Pfam" id="PF13749">
    <property type="entry name" value="HATPase_c_4"/>
    <property type="match status" value="1"/>
</dbReference>
<name>G9EPR1_9GAMM</name>
<dbReference type="Gene3D" id="3.30.565.60">
    <property type="match status" value="1"/>
</dbReference>
<dbReference type="PANTHER" id="PTHR30595">
    <property type="entry name" value="GLPR-RELATED TRANSCRIPTIONAL REPRESSOR"/>
    <property type="match status" value="1"/>
</dbReference>
<dbReference type="InterPro" id="IPR038475">
    <property type="entry name" value="RecG_C_sf"/>
</dbReference>
<protein>
    <submittedName>
        <fullName evidence="1">Uncharacterized protein</fullName>
    </submittedName>
</protein>
<dbReference type="eggNOG" id="COG2865">
    <property type="taxonomic scope" value="Bacteria"/>
</dbReference>
<sequence>MPADFSQCFIRMGRFVDETMDDVIDSKQLRGNAFQILNEAVDFVRRHLPISSRYDSSQLERIDEMALPPLAIREAIINAICHRDYSSRAGDISLYIFNDSLEIHNIGHLYGGLTIDQLRVKHPSRRRNERIAQVFHARKFIDRFGGGTRRILRLCAEQALPEPVFSEEGDGFQIKFFFKEPIGARKESQVIEQDLSPRQIEIINILGTQGGLTTKMLRDNLTNPPTERWLRDELKTLSKKEIVRAEGATTNRKWILIKK</sequence>
<dbReference type="Proteomes" id="UP000002770">
    <property type="component" value="Unassembled WGS sequence"/>
</dbReference>
<evidence type="ECO:0000313" key="1">
    <source>
        <dbReference type="EMBL" id="EHL30695.1"/>
    </source>
</evidence>
<reference evidence="1 2" key="1">
    <citation type="journal article" date="2011" name="BMC Genomics">
        <title>Insight into cross-talk between intra-amoebal pathogens.</title>
        <authorList>
            <person name="Gimenez G."/>
            <person name="Bertelli C."/>
            <person name="Moliner C."/>
            <person name="Robert C."/>
            <person name="Raoult D."/>
            <person name="Fournier P.E."/>
            <person name="Greub G."/>
        </authorList>
    </citation>
    <scope>NUCLEOTIDE SEQUENCE [LARGE SCALE GENOMIC DNA]</scope>
    <source>
        <strain evidence="1 2">LLAP12</strain>
    </source>
</reference>
<dbReference type="InParanoid" id="G9EPR1"/>
<dbReference type="PANTHER" id="PTHR30595:SF6">
    <property type="entry name" value="SCHLAFEN ALBA-2 DOMAIN-CONTAINING PROTEIN"/>
    <property type="match status" value="1"/>
</dbReference>
<dbReference type="STRING" id="658187.LDG_7250"/>
<organism evidence="1 2">
    <name type="scientific">Legionella drancourtii LLAP12</name>
    <dbReference type="NCBI Taxonomy" id="658187"/>
    <lineage>
        <taxon>Bacteria</taxon>
        <taxon>Pseudomonadati</taxon>
        <taxon>Pseudomonadota</taxon>
        <taxon>Gammaproteobacteria</taxon>
        <taxon>Legionellales</taxon>
        <taxon>Legionellaceae</taxon>
        <taxon>Legionella</taxon>
    </lineage>
</organism>
<dbReference type="HOGENOM" id="CLU_024970_5_3_6"/>
<accession>G9EPR1</accession>
<keyword evidence="2" id="KW-1185">Reference proteome</keyword>
<evidence type="ECO:0000313" key="2">
    <source>
        <dbReference type="Proteomes" id="UP000002770"/>
    </source>
</evidence>